<sequence length="207" mass="22958">MFNLILFGPPGSGKGTQSEKIVEKFGLIHLSTGNLLRQEIADKTPLGLEARNFMDKGQLVPDEVVIGMIDSSLEKHADARGFLFDGFPRTIAQAEALDKLLALKKTSICKVLALEVTEDELVKRLVKRGATSGRSDDTDEQIIRRRFSVYKQETEPVAAYYEKENKLVRIHGEGSVEDIFSKLSGCINTEMEKHSTAITESNTNDEA</sequence>
<evidence type="ECO:0000256" key="5">
    <source>
        <dbReference type="HAMAP-Rule" id="MF_00235"/>
    </source>
</evidence>
<comment type="catalytic activity">
    <reaction evidence="5 7">
        <text>AMP + ATP = 2 ADP</text>
        <dbReference type="Rhea" id="RHEA:12973"/>
        <dbReference type="ChEBI" id="CHEBI:30616"/>
        <dbReference type="ChEBI" id="CHEBI:456215"/>
        <dbReference type="ChEBI" id="CHEBI:456216"/>
        <dbReference type="EC" id="2.7.4.3"/>
    </reaction>
</comment>
<gene>
    <name evidence="5" type="primary">adk</name>
    <name evidence="8" type="ORF">SAMN02745131_02048</name>
</gene>
<comment type="subunit">
    <text evidence="5 7">Monomer.</text>
</comment>
<evidence type="ECO:0000256" key="1">
    <source>
        <dbReference type="ARBA" id="ARBA00022679"/>
    </source>
</evidence>
<comment type="caution">
    <text evidence="5">Lacks conserved residue(s) required for the propagation of feature annotation.</text>
</comment>
<feature type="binding site" evidence="5">
    <location>
        <position position="128"/>
    </location>
    <ligand>
        <name>ATP</name>
        <dbReference type="ChEBI" id="CHEBI:30616"/>
    </ligand>
</feature>
<feature type="binding site" evidence="5">
    <location>
        <position position="93"/>
    </location>
    <ligand>
        <name>AMP</name>
        <dbReference type="ChEBI" id="CHEBI:456215"/>
    </ligand>
</feature>
<dbReference type="InterPro" id="IPR033690">
    <property type="entry name" value="Adenylat_kinase_CS"/>
</dbReference>
<dbReference type="EC" id="2.7.4.3" evidence="5 7"/>
<dbReference type="PROSITE" id="PS00113">
    <property type="entry name" value="ADENYLATE_KINASE"/>
    <property type="match status" value="1"/>
</dbReference>
<comment type="subcellular location">
    <subcellularLocation>
        <location evidence="5 7">Cytoplasm</location>
    </subcellularLocation>
</comment>
<keyword evidence="2 5" id="KW-0545">Nucleotide biosynthesis</keyword>
<dbReference type="NCBIfam" id="NF001381">
    <property type="entry name" value="PRK00279.1-3"/>
    <property type="match status" value="1"/>
</dbReference>
<dbReference type="GO" id="GO:0004017">
    <property type="term" value="F:AMP kinase activity"/>
    <property type="evidence" value="ECO:0007669"/>
    <property type="project" value="UniProtKB-UniRule"/>
</dbReference>
<dbReference type="NCBIfam" id="NF011105">
    <property type="entry name" value="PRK14532.1"/>
    <property type="match status" value="1"/>
</dbReference>
<keyword evidence="5" id="KW-0963">Cytoplasm</keyword>
<evidence type="ECO:0000256" key="3">
    <source>
        <dbReference type="ARBA" id="ARBA00022741"/>
    </source>
</evidence>
<keyword evidence="5 7" id="KW-0067">ATP-binding</keyword>
<name>A0A1M4ZRG9_9BACT</name>
<dbReference type="OrthoDB" id="9805030at2"/>
<reference evidence="8 9" key="1">
    <citation type="submission" date="2016-11" db="EMBL/GenBank/DDBJ databases">
        <authorList>
            <person name="Jaros S."/>
            <person name="Januszkiewicz K."/>
            <person name="Wedrychowicz H."/>
        </authorList>
    </citation>
    <scope>NUCLEOTIDE SEQUENCE [LARGE SCALE GENOMIC DNA]</scope>
    <source>
        <strain evidence="8 9">DSM 18119</strain>
    </source>
</reference>
<feature type="binding site" evidence="5">
    <location>
        <position position="174"/>
    </location>
    <ligand>
        <name>ATP</name>
        <dbReference type="ChEBI" id="CHEBI:30616"/>
    </ligand>
</feature>
<keyword evidence="3 5" id="KW-0547">Nucleotide-binding</keyword>
<feature type="binding site" evidence="5">
    <location>
        <begin position="11"/>
        <end position="16"/>
    </location>
    <ligand>
        <name>ATP</name>
        <dbReference type="ChEBI" id="CHEBI:30616"/>
    </ligand>
</feature>
<dbReference type="HAMAP" id="MF_00235">
    <property type="entry name" value="Adenylate_kinase_Adk"/>
    <property type="match status" value="1"/>
</dbReference>
<dbReference type="STRING" id="1121884.SAMN02745131_02048"/>
<dbReference type="NCBIfam" id="NF011100">
    <property type="entry name" value="PRK14527.1"/>
    <property type="match status" value="1"/>
</dbReference>
<keyword evidence="1 5" id="KW-0808">Transferase</keyword>
<evidence type="ECO:0000256" key="4">
    <source>
        <dbReference type="ARBA" id="ARBA00022777"/>
    </source>
</evidence>
<feature type="binding site" evidence="5">
    <location>
        <position position="146"/>
    </location>
    <ligand>
        <name>AMP</name>
        <dbReference type="ChEBI" id="CHEBI:456215"/>
    </ligand>
</feature>
<comment type="function">
    <text evidence="5">Catalyzes the reversible transfer of the terminal phosphate group between ATP and AMP. Plays an important role in cellular energy homeostasis and in adenine nucleotide metabolism.</text>
</comment>
<evidence type="ECO:0000256" key="2">
    <source>
        <dbReference type="ARBA" id="ARBA00022727"/>
    </source>
</evidence>
<feature type="binding site" evidence="5">
    <location>
        <begin position="58"/>
        <end position="60"/>
    </location>
    <ligand>
        <name>AMP</name>
        <dbReference type="ChEBI" id="CHEBI:456215"/>
    </ligand>
</feature>
<evidence type="ECO:0000256" key="6">
    <source>
        <dbReference type="RuleBase" id="RU003330"/>
    </source>
</evidence>
<dbReference type="Gene3D" id="3.40.50.300">
    <property type="entry name" value="P-loop containing nucleotide triphosphate hydrolases"/>
    <property type="match status" value="1"/>
</dbReference>
<feature type="region of interest" description="NMP" evidence="5">
    <location>
        <begin position="31"/>
        <end position="60"/>
    </location>
</feature>
<dbReference type="InterPro" id="IPR000850">
    <property type="entry name" value="Adenylat/UMP-CMP_kin"/>
</dbReference>
<dbReference type="InterPro" id="IPR027417">
    <property type="entry name" value="P-loop_NTPase"/>
</dbReference>
<accession>A0A1M4ZRG9</accession>
<proteinExistence type="inferred from homology"/>
<comment type="pathway">
    <text evidence="5">Purine metabolism; AMP biosynthesis via salvage pathway; AMP from ADP: step 1/1.</text>
</comment>
<protein>
    <recommendedName>
        <fullName evidence="5 7">Adenylate kinase</fullName>
        <shortName evidence="5">AK</shortName>
        <ecNumber evidence="5 7">2.7.4.3</ecNumber>
    </recommendedName>
    <alternativeName>
        <fullName evidence="5">ATP-AMP transphosphorylase</fullName>
    </alternativeName>
    <alternativeName>
        <fullName evidence="5">ATP:AMP phosphotransferase</fullName>
    </alternativeName>
    <alternativeName>
        <fullName evidence="5">Adenylate monophosphate kinase</fullName>
    </alternativeName>
</protein>
<evidence type="ECO:0000313" key="9">
    <source>
        <dbReference type="Proteomes" id="UP000184048"/>
    </source>
</evidence>
<dbReference type="RefSeq" id="WP_072835237.1">
    <property type="nucleotide sequence ID" value="NZ_FQUU01000007.1"/>
</dbReference>
<dbReference type="SUPFAM" id="SSF52540">
    <property type="entry name" value="P-loop containing nucleoside triphosphate hydrolases"/>
    <property type="match status" value="1"/>
</dbReference>
<dbReference type="GO" id="GO:0005737">
    <property type="term" value="C:cytoplasm"/>
    <property type="evidence" value="ECO:0007669"/>
    <property type="project" value="UniProtKB-SubCell"/>
</dbReference>
<organism evidence="8 9">
    <name type="scientific">Flavisolibacter ginsengisoli DSM 18119</name>
    <dbReference type="NCBI Taxonomy" id="1121884"/>
    <lineage>
        <taxon>Bacteria</taxon>
        <taxon>Pseudomonadati</taxon>
        <taxon>Bacteroidota</taxon>
        <taxon>Chitinophagia</taxon>
        <taxon>Chitinophagales</taxon>
        <taxon>Chitinophagaceae</taxon>
        <taxon>Flavisolibacter</taxon>
    </lineage>
</organism>
<dbReference type="EMBL" id="FQUU01000007">
    <property type="protein sequence ID" value="SHF20680.1"/>
    <property type="molecule type" value="Genomic_DNA"/>
</dbReference>
<feature type="binding site" evidence="5">
    <location>
        <position position="37"/>
    </location>
    <ligand>
        <name>AMP</name>
        <dbReference type="ChEBI" id="CHEBI:456215"/>
    </ligand>
</feature>
<dbReference type="NCBIfam" id="NF011104">
    <property type="entry name" value="PRK14531.1"/>
    <property type="match status" value="1"/>
</dbReference>
<feature type="binding site" evidence="5">
    <location>
        <position position="32"/>
    </location>
    <ligand>
        <name>AMP</name>
        <dbReference type="ChEBI" id="CHEBI:456215"/>
    </ligand>
</feature>
<dbReference type="Pfam" id="PF00406">
    <property type="entry name" value="ADK"/>
    <property type="match status" value="1"/>
</dbReference>
<feature type="binding site" evidence="5">
    <location>
        <position position="134"/>
    </location>
    <ligand>
        <name>AMP</name>
        <dbReference type="ChEBI" id="CHEBI:456215"/>
    </ligand>
</feature>
<evidence type="ECO:0000313" key="8">
    <source>
        <dbReference type="EMBL" id="SHF20680.1"/>
    </source>
</evidence>
<dbReference type="AlphaFoldDB" id="A0A1M4ZRG9"/>
<keyword evidence="9" id="KW-1185">Reference proteome</keyword>
<comment type="domain">
    <text evidence="5">Consists of three domains, a large central CORE domain and two small peripheral domains, NMPbind and LID, which undergo movements during catalysis. The LID domain closes over the site of phosphoryl transfer upon ATP binding. Assembling and dissambling the active center during each catalytic cycle provides an effective means to prevent ATP hydrolysis.</text>
</comment>
<dbReference type="GO" id="GO:0044209">
    <property type="term" value="P:AMP salvage"/>
    <property type="evidence" value="ECO:0007669"/>
    <property type="project" value="UniProtKB-UniRule"/>
</dbReference>
<comment type="similarity">
    <text evidence="5 6">Belongs to the adenylate kinase family.</text>
</comment>
<evidence type="ECO:0000256" key="7">
    <source>
        <dbReference type="RuleBase" id="RU003331"/>
    </source>
</evidence>
<dbReference type="GO" id="GO:0005524">
    <property type="term" value="F:ATP binding"/>
    <property type="evidence" value="ECO:0007669"/>
    <property type="project" value="UniProtKB-UniRule"/>
</dbReference>
<feature type="binding site" evidence="5">
    <location>
        <begin position="86"/>
        <end position="89"/>
    </location>
    <ligand>
        <name>AMP</name>
        <dbReference type="ChEBI" id="CHEBI:456215"/>
    </ligand>
</feature>
<dbReference type="CDD" id="cd01428">
    <property type="entry name" value="ADK"/>
    <property type="match status" value="1"/>
</dbReference>
<dbReference type="Proteomes" id="UP000184048">
    <property type="component" value="Unassembled WGS sequence"/>
</dbReference>
<keyword evidence="4 5" id="KW-0418">Kinase</keyword>
<dbReference type="PRINTS" id="PR00094">
    <property type="entry name" value="ADENYLTKNASE"/>
</dbReference>
<dbReference type="UniPathway" id="UPA00588">
    <property type="reaction ID" value="UER00649"/>
</dbReference>
<dbReference type="PANTHER" id="PTHR23359">
    <property type="entry name" value="NUCLEOTIDE KINASE"/>
    <property type="match status" value="1"/>
</dbReference>